<evidence type="ECO:0000313" key="4">
    <source>
        <dbReference type="EMBL" id="MFJ2821209.1"/>
    </source>
</evidence>
<dbReference type="NCBIfam" id="NF033542">
    <property type="entry name" value="transpos_IS110"/>
    <property type="match status" value="1"/>
</dbReference>
<dbReference type="InterPro" id="IPR047650">
    <property type="entry name" value="Transpos_IS110"/>
</dbReference>
<feature type="domain" description="Transposase IS110-like N-terminal" evidence="2">
    <location>
        <begin position="5"/>
        <end position="159"/>
    </location>
</feature>
<dbReference type="RefSeq" id="WP_402379401.1">
    <property type="nucleotide sequence ID" value="NZ_JBIUYY010000003.1"/>
</dbReference>
<reference evidence="4 5" key="1">
    <citation type="submission" date="2024-10" db="EMBL/GenBank/DDBJ databases">
        <title>The Natural Products Discovery Center: Release of the First 8490 Sequenced Strains for Exploring Actinobacteria Biosynthetic Diversity.</title>
        <authorList>
            <person name="Kalkreuter E."/>
            <person name="Kautsar S.A."/>
            <person name="Yang D."/>
            <person name="Bader C.D."/>
            <person name="Teijaro C.N."/>
            <person name="Fluegel L."/>
            <person name="Davis C.M."/>
            <person name="Simpson J.R."/>
            <person name="Lauterbach L."/>
            <person name="Steele A.D."/>
            <person name="Gui C."/>
            <person name="Meng S."/>
            <person name="Li G."/>
            <person name="Viehrig K."/>
            <person name="Ye F."/>
            <person name="Su P."/>
            <person name="Kiefer A.F."/>
            <person name="Nichols A."/>
            <person name="Cepeda A.J."/>
            <person name="Yan W."/>
            <person name="Fan B."/>
            <person name="Jiang Y."/>
            <person name="Adhikari A."/>
            <person name="Zheng C.-J."/>
            <person name="Schuster L."/>
            <person name="Cowan T.M."/>
            <person name="Smanski M.J."/>
            <person name="Chevrette M.G."/>
            <person name="De Carvalho L.P.S."/>
            <person name="Shen B."/>
        </authorList>
    </citation>
    <scope>NUCLEOTIDE SEQUENCE [LARGE SCALE GENOMIC DNA]</scope>
    <source>
        <strain evidence="4 5">NPDC087220</strain>
    </source>
</reference>
<proteinExistence type="predicted"/>
<dbReference type="EMBL" id="JBIUYY010000003">
    <property type="protein sequence ID" value="MFJ2821209.1"/>
    <property type="molecule type" value="Genomic_DNA"/>
</dbReference>
<evidence type="ECO:0000256" key="1">
    <source>
        <dbReference type="SAM" id="Coils"/>
    </source>
</evidence>
<dbReference type="PANTHER" id="PTHR33055:SF3">
    <property type="entry name" value="PUTATIVE TRANSPOSASE FOR IS117-RELATED"/>
    <property type="match status" value="1"/>
</dbReference>
<dbReference type="Proteomes" id="UP001617351">
    <property type="component" value="Unassembled WGS sequence"/>
</dbReference>
<organism evidence="4 5">
    <name type="scientific">Streptomyces toxytricini</name>
    <name type="common">Actinomyces toxytricini</name>
    <dbReference type="NCBI Taxonomy" id="67369"/>
    <lineage>
        <taxon>Bacteria</taxon>
        <taxon>Bacillati</taxon>
        <taxon>Actinomycetota</taxon>
        <taxon>Actinomycetes</taxon>
        <taxon>Kitasatosporales</taxon>
        <taxon>Streptomycetaceae</taxon>
        <taxon>Streptomyces</taxon>
    </lineage>
</organism>
<keyword evidence="5" id="KW-1185">Reference proteome</keyword>
<dbReference type="InterPro" id="IPR002525">
    <property type="entry name" value="Transp_IS110-like_N"/>
</dbReference>
<dbReference type="InterPro" id="IPR003346">
    <property type="entry name" value="Transposase_20"/>
</dbReference>
<name>A0ABW8EDA2_STRT5</name>
<dbReference type="Pfam" id="PF02371">
    <property type="entry name" value="Transposase_20"/>
    <property type="match status" value="1"/>
</dbReference>
<evidence type="ECO:0000259" key="3">
    <source>
        <dbReference type="Pfam" id="PF02371"/>
    </source>
</evidence>
<evidence type="ECO:0000313" key="5">
    <source>
        <dbReference type="Proteomes" id="UP001617351"/>
    </source>
</evidence>
<sequence length="390" mass="43091">MWVEIDSGKGHHHGLALDGDGKTLVSRRVANDEPELLKLIGDVLDLADGREITWAIDMTGGEPALLLALLVSHGQEVLYIPGRLVNRASDGYRGEGKTDARDAYVIADQARMRRDLRPTRPGDEAAIELKLLTGRRADLAEDRTRSVNRLRGTLLSMFPALERAVDLTNTGPLKLLTGYQTTAAIRRAGLTRLTTWLANRKVRNARTLAETAVEAAERQYTAIPGEKTIARLVHTLAEEVMALNEQIAEMDKLIEGRFREHELADILLSVPGIGTTLGAEFLAAAGGSVDGFDSPDALAAFAGVAPAPRDSGKVSGNHHRPISYHRRLQRVFYTSALVSVRYDPNSRMFYDRKRAEAKKHVQAVLAPARRRVNVIWALIRDRRHYQVAPQ</sequence>
<feature type="coiled-coil region" evidence="1">
    <location>
        <begin position="199"/>
        <end position="253"/>
    </location>
</feature>
<comment type="caution">
    <text evidence="4">The sequence shown here is derived from an EMBL/GenBank/DDBJ whole genome shotgun (WGS) entry which is preliminary data.</text>
</comment>
<accession>A0ABW8EDA2</accession>
<dbReference type="Pfam" id="PF01548">
    <property type="entry name" value="DEDD_Tnp_IS110"/>
    <property type="match status" value="1"/>
</dbReference>
<keyword evidence="1" id="KW-0175">Coiled coil</keyword>
<evidence type="ECO:0000259" key="2">
    <source>
        <dbReference type="Pfam" id="PF01548"/>
    </source>
</evidence>
<protein>
    <submittedName>
        <fullName evidence="4">IS110 family transposase</fullName>
    </submittedName>
</protein>
<dbReference type="PANTHER" id="PTHR33055">
    <property type="entry name" value="TRANSPOSASE FOR INSERTION SEQUENCE ELEMENT IS1111A"/>
    <property type="match status" value="1"/>
</dbReference>
<feature type="domain" description="Transposase IS116/IS110/IS902 C-terminal" evidence="3">
    <location>
        <begin position="265"/>
        <end position="350"/>
    </location>
</feature>
<gene>
    <name evidence="4" type="ORF">ACIO7M_08860</name>
</gene>